<feature type="region of interest" description="Disordered" evidence="10">
    <location>
        <begin position="366"/>
        <end position="406"/>
    </location>
</feature>
<dbReference type="EMBL" id="CP061274">
    <property type="protein sequence ID" value="QOD44298.1"/>
    <property type="molecule type" value="Genomic_DNA"/>
</dbReference>
<dbReference type="GO" id="GO:0015408">
    <property type="term" value="F:ABC-type ferric iron transporter activity"/>
    <property type="evidence" value="ECO:0007669"/>
    <property type="project" value="InterPro"/>
</dbReference>
<keyword evidence="7" id="KW-0406">Ion transport</keyword>
<evidence type="ECO:0000256" key="4">
    <source>
        <dbReference type="ARBA" id="ARBA00022741"/>
    </source>
</evidence>
<gene>
    <name evidence="12" type="ORF">H9X71_02805</name>
</gene>
<dbReference type="PANTHER" id="PTHR42781">
    <property type="entry name" value="SPERMIDINE/PUTRESCINE IMPORT ATP-BINDING PROTEIN POTA"/>
    <property type="match status" value="1"/>
</dbReference>
<dbReference type="InterPro" id="IPR003593">
    <property type="entry name" value="AAA+_ATPase"/>
</dbReference>
<keyword evidence="1" id="KW-0813">Transport</keyword>
<organism evidence="12 13">
    <name type="scientific">Clavibacter zhangzhiyongii</name>
    <dbReference type="NCBI Taxonomy" id="2768071"/>
    <lineage>
        <taxon>Bacteria</taxon>
        <taxon>Bacillati</taxon>
        <taxon>Actinomycetota</taxon>
        <taxon>Actinomycetes</taxon>
        <taxon>Micrococcales</taxon>
        <taxon>Microbacteriaceae</taxon>
        <taxon>Clavibacter</taxon>
    </lineage>
</organism>
<dbReference type="SUPFAM" id="SSF52540">
    <property type="entry name" value="P-loop containing nucleoside triphosphate hydrolases"/>
    <property type="match status" value="1"/>
</dbReference>
<evidence type="ECO:0000256" key="7">
    <source>
        <dbReference type="ARBA" id="ARBA00023065"/>
    </source>
</evidence>
<evidence type="ECO:0000256" key="6">
    <source>
        <dbReference type="ARBA" id="ARBA00023004"/>
    </source>
</evidence>
<dbReference type="InterPro" id="IPR015853">
    <property type="entry name" value="ABC_transpr_FbpC"/>
</dbReference>
<dbReference type="GO" id="GO:0016887">
    <property type="term" value="F:ATP hydrolysis activity"/>
    <property type="evidence" value="ECO:0007669"/>
    <property type="project" value="InterPro"/>
</dbReference>
<dbReference type="InterPro" id="IPR017871">
    <property type="entry name" value="ABC_transporter-like_CS"/>
</dbReference>
<feature type="compositionally biased region" description="Pro residues" evidence="10">
    <location>
        <begin position="379"/>
        <end position="392"/>
    </location>
</feature>
<dbReference type="CDD" id="cd03259">
    <property type="entry name" value="ABC_Carb_Solutes_like"/>
    <property type="match status" value="1"/>
</dbReference>
<dbReference type="FunFam" id="3.40.50.300:FF:000425">
    <property type="entry name" value="Probable ABC transporter, ATP-binding subunit"/>
    <property type="match status" value="1"/>
</dbReference>
<name>A0A7L7Z3J3_9MICO</name>
<reference evidence="12 13" key="1">
    <citation type="submission" date="2020-08" db="EMBL/GenBank/DDBJ databases">
        <title>Description of Clavibacter zhangzhiyonge sp. nov., a phytopathogenic actinobacterium isolated from barley seeds, causing leaf brown spot and decline.</title>
        <authorList>
            <person name="Tian Q."/>
            <person name="Chuan J."/>
            <person name="Zhao W."/>
            <person name="Li X."/>
        </authorList>
    </citation>
    <scope>NUCLEOTIDE SEQUENCE [LARGE SCALE GENOMIC DNA]</scope>
    <source>
        <strain evidence="12 13">DM1</strain>
    </source>
</reference>
<feature type="compositionally biased region" description="Basic residues" evidence="10">
    <location>
        <begin position="396"/>
        <end position="406"/>
    </location>
</feature>
<dbReference type="InterPro" id="IPR050093">
    <property type="entry name" value="ABC_SmlMolc_Importer"/>
</dbReference>
<keyword evidence="5 12" id="KW-0067">ATP-binding</keyword>
<evidence type="ECO:0000256" key="10">
    <source>
        <dbReference type="SAM" id="MobiDB-lite"/>
    </source>
</evidence>
<dbReference type="PANTHER" id="PTHR42781:SF4">
    <property type="entry name" value="SPERMIDINE_PUTRESCINE IMPORT ATP-BINDING PROTEIN POTA"/>
    <property type="match status" value="1"/>
</dbReference>
<keyword evidence="4" id="KW-0547">Nucleotide-binding</keyword>
<evidence type="ECO:0000256" key="2">
    <source>
        <dbReference type="ARBA" id="ARBA00022475"/>
    </source>
</evidence>
<dbReference type="InterPro" id="IPR003439">
    <property type="entry name" value="ABC_transporter-like_ATP-bd"/>
</dbReference>
<dbReference type="InterPro" id="IPR027417">
    <property type="entry name" value="P-loop_NTPase"/>
</dbReference>
<keyword evidence="13" id="KW-1185">Reference proteome</keyword>
<dbReference type="PROSITE" id="PS00211">
    <property type="entry name" value="ABC_TRANSPORTER_1"/>
    <property type="match status" value="1"/>
</dbReference>
<evidence type="ECO:0000313" key="12">
    <source>
        <dbReference type="EMBL" id="QOD44298.1"/>
    </source>
</evidence>
<protein>
    <recommendedName>
        <fullName evidence="9">ABC-type quaternary amine transporter</fullName>
        <ecNumber evidence="9">7.6.2.9</ecNumber>
    </recommendedName>
</protein>
<keyword evidence="2" id="KW-1003">Cell membrane</keyword>
<evidence type="ECO:0000256" key="3">
    <source>
        <dbReference type="ARBA" id="ARBA00022496"/>
    </source>
</evidence>
<sequence length="406" mass="42649">MTVIDAPAAPATAAAAPVPALRLEGIGHRYGSTQAVADVSLEVAPGRVLALVGPSGCGKSTLLRLIAGLLTPSSGSLHLDGDDATRLRAERRRIGYVPQSYALFPHLSVRDNVAYGLRAQRVPRAERDERVDHALELTRMTAYADRSPAQLSGGQRQRVALARALAIRPRVLLLDEPLSALDPQLRDGMRRDLRRLLAEADCCTIIVTHDQAEALALADEVAVMRDGRLIQRDTVEGVWSRPADPFVAEFVAGAAALPALAADGELVVAEGWRMPLAPFLADGAAPVDGPCFAVVRPVGGASLHERPVAGSRPAVVVDVEPRGSSWSLRLRLVGDGSSAVDGTELTASTAAPHLPGHAVHLRLDAPGTTVHASPDPDPDPGPDPAAPDPGPDAPRRGRTRTGGRRA</sequence>
<dbReference type="GO" id="GO:0005524">
    <property type="term" value="F:ATP binding"/>
    <property type="evidence" value="ECO:0007669"/>
    <property type="project" value="UniProtKB-KW"/>
</dbReference>
<dbReference type="RefSeq" id="WP_191148225.1">
    <property type="nucleotide sequence ID" value="NZ_CP061274.1"/>
</dbReference>
<dbReference type="SMART" id="SM00382">
    <property type="entry name" value="AAA"/>
    <property type="match status" value="1"/>
</dbReference>
<dbReference type="Proteomes" id="UP000516660">
    <property type="component" value="Chromosome"/>
</dbReference>
<dbReference type="KEGG" id="czh:H9X71_02805"/>
<evidence type="ECO:0000259" key="11">
    <source>
        <dbReference type="PROSITE" id="PS50893"/>
    </source>
</evidence>
<dbReference type="Pfam" id="PF00005">
    <property type="entry name" value="ABC_tran"/>
    <property type="match status" value="1"/>
</dbReference>
<dbReference type="GO" id="GO:0015418">
    <property type="term" value="F:ABC-type quaternary ammonium compound transporting activity"/>
    <property type="evidence" value="ECO:0007669"/>
    <property type="project" value="UniProtKB-EC"/>
</dbReference>
<keyword evidence="3" id="KW-0410">Iron transport</keyword>
<dbReference type="Gene3D" id="3.40.50.300">
    <property type="entry name" value="P-loop containing nucleotide triphosphate hydrolases"/>
    <property type="match status" value="1"/>
</dbReference>
<feature type="domain" description="ABC transporter" evidence="11">
    <location>
        <begin position="21"/>
        <end position="251"/>
    </location>
</feature>
<evidence type="ECO:0000256" key="8">
    <source>
        <dbReference type="ARBA" id="ARBA00023136"/>
    </source>
</evidence>
<keyword evidence="8" id="KW-0472">Membrane</keyword>
<evidence type="ECO:0000313" key="13">
    <source>
        <dbReference type="Proteomes" id="UP000516660"/>
    </source>
</evidence>
<dbReference type="EC" id="7.6.2.9" evidence="9"/>
<keyword evidence="6" id="KW-0408">Iron</keyword>
<dbReference type="GO" id="GO:0016020">
    <property type="term" value="C:membrane"/>
    <property type="evidence" value="ECO:0007669"/>
    <property type="project" value="InterPro"/>
</dbReference>
<evidence type="ECO:0000256" key="9">
    <source>
        <dbReference type="ARBA" id="ARBA00066388"/>
    </source>
</evidence>
<evidence type="ECO:0000256" key="5">
    <source>
        <dbReference type="ARBA" id="ARBA00022840"/>
    </source>
</evidence>
<accession>A0A7L7Z3J3</accession>
<proteinExistence type="predicted"/>
<dbReference type="PROSITE" id="PS50893">
    <property type="entry name" value="ABC_TRANSPORTER_2"/>
    <property type="match status" value="1"/>
</dbReference>
<dbReference type="AlphaFoldDB" id="A0A7L7Z3J3"/>
<evidence type="ECO:0000256" key="1">
    <source>
        <dbReference type="ARBA" id="ARBA00022448"/>
    </source>
</evidence>